<evidence type="ECO:0008006" key="2">
    <source>
        <dbReference type="Google" id="ProtNLM"/>
    </source>
</evidence>
<name>A0A6J5KT85_9CAUD</name>
<reference evidence="1" key="1">
    <citation type="submission" date="2020-04" db="EMBL/GenBank/DDBJ databases">
        <authorList>
            <person name="Chiriac C."/>
            <person name="Salcher M."/>
            <person name="Ghai R."/>
            <person name="Kavagutti S V."/>
        </authorList>
    </citation>
    <scope>NUCLEOTIDE SEQUENCE</scope>
</reference>
<dbReference type="EMBL" id="LR796169">
    <property type="protein sequence ID" value="CAB4123419.1"/>
    <property type="molecule type" value="Genomic_DNA"/>
</dbReference>
<protein>
    <recommendedName>
        <fullName evidence="2">HNHc domain containing protein</fullName>
    </recommendedName>
</protein>
<gene>
    <name evidence="1" type="ORF">UFOVP42_64</name>
</gene>
<proteinExistence type="predicted"/>
<accession>A0A6J5KT85</accession>
<organism evidence="1">
    <name type="scientific">uncultured Caudovirales phage</name>
    <dbReference type="NCBI Taxonomy" id="2100421"/>
    <lineage>
        <taxon>Viruses</taxon>
        <taxon>Duplodnaviria</taxon>
        <taxon>Heunggongvirae</taxon>
        <taxon>Uroviricota</taxon>
        <taxon>Caudoviricetes</taxon>
        <taxon>Peduoviridae</taxon>
        <taxon>Maltschvirus</taxon>
        <taxon>Maltschvirus maltsch</taxon>
    </lineage>
</organism>
<evidence type="ECO:0000313" key="1">
    <source>
        <dbReference type="EMBL" id="CAB4123419.1"/>
    </source>
</evidence>
<sequence>RRFGGKRSLAPVIPLCAIHHRLGNSAVHQLGHKGFAKYWGFSEEDLLEKVNEQICQKG</sequence>
<feature type="non-terminal residue" evidence="1">
    <location>
        <position position="1"/>
    </location>
</feature>